<evidence type="ECO:0000313" key="7">
    <source>
        <dbReference type="EMBL" id="RYU66887.1"/>
    </source>
</evidence>
<evidence type="ECO:0000256" key="2">
    <source>
        <dbReference type="ARBA" id="ARBA00022741"/>
    </source>
</evidence>
<dbReference type="GO" id="GO:0016887">
    <property type="term" value="F:ATP hydrolysis activity"/>
    <property type="evidence" value="ECO:0007669"/>
    <property type="project" value="InterPro"/>
</dbReference>
<dbReference type="Gene3D" id="3.30.565.10">
    <property type="entry name" value="Histidine kinase-like ATPase, C-terminal domain"/>
    <property type="match status" value="1"/>
</dbReference>
<feature type="domain" description="HD-CE" evidence="5">
    <location>
        <begin position="45"/>
        <end position="288"/>
    </location>
</feature>
<protein>
    <submittedName>
        <fullName evidence="6">ATP-binding protein</fullName>
    </submittedName>
</protein>
<dbReference type="PRINTS" id="PR00775">
    <property type="entry name" value="HEATSHOCK90"/>
</dbReference>
<dbReference type="GO" id="GO:0140662">
    <property type="term" value="F:ATP-dependent protein folding chaperone"/>
    <property type="evidence" value="ECO:0007669"/>
    <property type="project" value="InterPro"/>
</dbReference>
<dbReference type="Proteomes" id="UP000294063">
    <property type="component" value="Unassembled WGS sequence"/>
</dbReference>
<evidence type="ECO:0000313" key="9">
    <source>
        <dbReference type="Proteomes" id="UP000294166"/>
    </source>
</evidence>
<dbReference type="SUPFAM" id="SSF55874">
    <property type="entry name" value="ATPase domain of HSP90 chaperone/DNA topoisomerase II/histidine kinase"/>
    <property type="match status" value="1"/>
</dbReference>
<evidence type="ECO:0000313" key="8">
    <source>
        <dbReference type="Proteomes" id="UP000294063"/>
    </source>
</evidence>
<keyword evidence="3 6" id="KW-0067">ATP-binding</keyword>
<dbReference type="Pfam" id="PF13589">
    <property type="entry name" value="HATPase_c_3"/>
    <property type="match status" value="1"/>
</dbReference>
<evidence type="ECO:0000313" key="6">
    <source>
        <dbReference type="EMBL" id="RYU54730.1"/>
    </source>
</evidence>
<evidence type="ECO:0000256" key="3">
    <source>
        <dbReference type="ARBA" id="ARBA00022840"/>
    </source>
</evidence>
<dbReference type="InterPro" id="IPR056471">
    <property type="entry name" value="HD-CE"/>
</dbReference>
<dbReference type="EMBL" id="SEZN01000002">
    <property type="protein sequence ID" value="RYU66887.1"/>
    <property type="molecule type" value="Genomic_DNA"/>
</dbReference>
<dbReference type="AlphaFoldDB" id="A0A4Q5L036"/>
<proteinExistence type="inferred from homology"/>
<organism evidence="6 8">
    <name type="scientific">Aliivibrio finisterrensis</name>
    <dbReference type="NCBI Taxonomy" id="511998"/>
    <lineage>
        <taxon>Bacteria</taxon>
        <taxon>Pseudomonadati</taxon>
        <taxon>Pseudomonadota</taxon>
        <taxon>Gammaproteobacteria</taxon>
        <taxon>Vibrionales</taxon>
        <taxon>Vibrionaceae</taxon>
        <taxon>Aliivibrio</taxon>
    </lineage>
</organism>
<dbReference type="PANTHER" id="PTHR11528">
    <property type="entry name" value="HEAT SHOCK PROTEIN 90 FAMILY MEMBER"/>
    <property type="match status" value="1"/>
</dbReference>
<evidence type="ECO:0000256" key="4">
    <source>
        <dbReference type="ARBA" id="ARBA00023186"/>
    </source>
</evidence>
<gene>
    <name evidence="7" type="ORF">ERW53_01860</name>
    <name evidence="6" type="ORF">ERW57_00310</name>
</gene>
<dbReference type="InterPro" id="IPR036890">
    <property type="entry name" value="HATPase_C_sf"/>
</dbReference>
<comment type="similarity">
    <text evidence="1">Belongs to the heat shock protein 90 family.</text>
</comment>
<keyword evidence="9" id="KW-1185">Reference proteome</keyword>
<evidence type="ECO:0000259" key="5">
    <source>
        <dbReference type="Pfam" id="PF24391"/>
    </source>
</evidence>
<dbReference type="GO" id="GO:0051082">
    <property type="term" value="F:unfolded protein binding"/>
    <property type="evidence" value="ECO:0007669"/>
    <property type="project" value="InterPro"/>
</dbReference>
<sequence length="919" mass="105289">MTLSSKVEKKALKALDLPAFQSISLKDIKSNIETMLNHIGREGVFSEYTKHDITHVNSMLSLVDIIVPSSTFDRLTSAECLMITLSIYFHDIGMLVTSEEYNSRNTNHEYLEFKGRFENDNIDIVNTISSDKKDDYIFQEFIRANHAKRVKNWIYESNKLGEHGNVSSQIIAEMLRNIPQAFKRDLALICESHNLDDIKDVSKYKPDAQYSQVDCSKVNVQYCAIVLRTCDLLNITNDRAPTLEMRLISPKNAISKREWLKHNSINVIRAKSKVNIHGNIDNSIQPDTFEVSALFESDDGFFSLMSYLEYTKSQLKQSHNICKKTNTVYSVDFEFPWVDIDDSSIETNGFSREQLLFTLDQTKILDLLIGHTLYNDSSVVVRELIQNSLDACSLKSFVNKKNNSHAYKANIKIEAESDFKNISITDNGIGMTLDVIKNYLLTVGSSRYQDKEFIKNHQGFTAISRFGIGLLTCFMIADDLDIITKTEESDNGILIKIRKVHGKYLLKELSFHELPNEIKKSGTKIIIYPRSSAVDTCKKIKENLKRWILVPKHKIIFNHNGDEEVIGYKNTDDYLRSHLESIGKDGEKYKVETQNIDGVDVSYGLIYNKIFKEWEFMIVDTRDLQNISGTCIEGIRVAYETPGFNTQTILAIANCYGYNSPKTNVARDRIEATEQKDQMLKKVYDSYRNHISSEINSLCKNNFSISWASREAGLLLQGLLNNRRYVNRNDKQLVENDELFNNSLYELDLVLKETLEERELTSIDKLINSNEFWTIDSSTYRSADSLIRDTENLKDNRSALSIMNSIYGNAKSAQTDHINQLVCFPSYDISSDYVFNQLLENFGVSEIKIIASQRRVDLKWNKESKNSWKKILLMDNRPEGNLFIQNSGEEVVCSDEPSIGVIKSKNIIFILKGSELHDL</sequence>
<dbReference type="Pfam" id="PF24391">
    <property type="entry name" value="HD-CE"/>
    <property type="match status" value="1"/>
</dbReference>
<dbReference type="InterPro" id="IPR001404">
    <property type="entry name" value="Hsp90_fam"/>
</dbReference>
<dbReference type="Proteomes" id="UP000294166">
    <property type="component" value="Unassembled WGS sequence"/>
</dbReference>
<comment type="caution">
    <text evidence="6">The sequence shown here is derived from an EMBL/GenBank/DDBJ whole genome shotgun (WGS) entry which is preliminary data.</text>
</comment>
<accession>A0A4Q5L036</accession>
<keyword evidence="2" id="KW-0547">Nucleotide-binding</keyword>
<reference evidence="8 9" key="1">
    <citation type="submission" date="2019-02" db="EMBL/GenBank/DDBJ databases">
        <title>Genome sequences of Aliivibrio finisterrensis strains from farmed Atlantic salmon.</title>
        <authorList>
            <person name="Bowman J.P."/>
        </authorList>
    </citation>
    <scope>NUCLEOTIDE SEQUENCE [LARGE SCALE GENOMIC DNA]</scope>
    <source>
        <strain evidence="7 9">A21</strain>
        <strain evidence="6 8">A46</strain>
    </source>
</reference>
<evidence type="ECO:0000256" key="1">
    <source>
        <dbReference type="ARBA" id="ARBA00008239"/>
    </source>
</evidence>
<dbReference type="RefSeq" id="WP_130048395.1">
    <property type="nucleotide sequence ID" value="NZ_SEZK01000001.1"/>
</dbReference>
<dbReference type="InterPro" id="IPR020575">
    <property type="entry name" value="Hsp90_N"/>
</dbReference>
<dbReference type="EMBL" id="SEZK01000001">
    <property type="protein sequence ID" value="RYU54730.1"/>
    <property type="molecule type" value="Genomic_DNA"/>
</dbReference>
<dbReference type="GO" id="GO:0005524">
    <property type="term" value="F:ATP binding"/>
    <property type="evidence" value="ECO:0007669"/>
    <property type="project" value="UniProtKB-KW"/>
</dbReference>
<name>A0A4Q5L036_9GAMM</name>
<keyword evidence="4" id="KW-0143">Chaperone</keyword>